<accession>A0ABZ3ECW2</accession>
<feature type="domain" description="Alanine racemase N-terminal" evidence="4">
    <location>
        <begin position="6"/>
        <end position="220"/>
    </location>
</feature>
<keyword evidence="3 5" id="KW-0413">Isomerase</keyword>
<evidence type="ECO:0000313" key="6">
    <source>
        <dbReference type="Proteomes" id="UP001436297"/>
    </source>
</evidence>
<evidence type="ECO:0000259" key="4">
    <source>
        <dbReference type="Pfam" id="PF01168"/>
    </source>
</evidence>
<dbReference type="EC" id="5.1.1.1" evidence="5"/>
<dbReference type="PANTHER" id="PTHR30511">
    <property type="entry name" value="ALANINE RACEMASE"/>
    <property type="match status" value="1"/>
</dbReference>
<proteinExistence type="predicted"/>
<dbReference type="Proteomes" id="UP001436297">
    <property type="component" value="Chromosome"/>
</dbReference>
<evidence type="ECO:0000256" key="1">
    <source>
        <dbReference type="ARBA" id="ARBA00001933"/>
    </source>
</evidence>
<keyword evidence="2" id="KW-0663">Pyridoxal phosphate</keyword>
<protein>
    <submittedName>
        <fullName evidence="5">Alanine racemase</fullName>
        <ecNumber evidence="5">5.1.1.1</ecNumber>
    </submittedName>
</protein>
<dbReference type="Gene3D" id="3.20.20.10">
    <property type="entry name" value="Alanine racemase"/>
    <property type="match status" value="1"/>
</dbReference>
<organism evidence="5 6">
    <name type="scientific">Staphylococcus hsinchuensis</name>
    <dbReference type="NCBI Taxonomy" id="3051183"/>
    <lineage>
        <taxon>Bacteria</taxon>
        <taxon>Bacillati</taxon>
        <taxon>Bacillota</taxon>
        <taxon>Bacilli</taxon>
        <taxon>Bacillales</taxon>
        <taxon>Staphylococcaceae</taxon>
        <taxon>Staphylococcus</taxon>
    </lineage>
</organism>
<name>A0ABZ3ECW2_9STAP</name>
<dbReference type="PANTHER" id="PTHR30511:SF3">
    <property type="entry name" value="LYSINE RACEMASE"/>
    <property type="match status" value="1"/>
</dbReference>
<evidence type="ECO:0000313" key="5">
    <source>
        <dbReference type="EMBL" id="XAF70651.1"/>
    </source>
</evidence>
<sequence>MAQLKIDLSKIQYNAHILRDMCKRSHIHFTPVVKGVGGDERIIQSLAEIGITHFADARIDNIRKSYNGHYTYTMIRTGNQSELKNIVNYTNISIQTELETIQHINQIAKSLNKTHEILLMVDWKDEREGIQTYEVIEYINKIVNMQHVKMKGLAFNFMCFHSDTPTTEDIQLINEFVTHVESQTALNMQIVSGGNSSVLQEMAKGPLGKINELRIGETLFRGVNTTTDTPIPALYQDAITLEAEIVEIKPRLRHQSHHDYLQAILDIGNLDTKIPEIQPLHHEVDVLGATSDHVMVDLYNHDNYQVGDKIQFSLGYSAMAQSMYMPNITKTYVVDEAIQIINENFDKVLGVSKNIHK</sequence>
<dbReference type="InterPro" id="IPR000821">
    <property type="entry name" value="Ala_racemase"/>
</dbReference>
<dbReference type="RefSeq" id="WP_342610414.1">
    <property type="nucleotide sequence ID" value="NZ_CP128355.1"/>
</dbReference>
<dbReference type="SUPFAM" id="SSF51419">
    <property type="entry name" value="PLP-binding barrel"/>
    <property type="match status" value="1"/>
</dbReference>
<keyword evidence="6" id="KW-1185">Reference proteome</keyword>
<dbReference type="EMBL" id="CP128355">
    <property type="protein sequence ID" value="XAF70651.1"/>
    <property type="molecule type" value="Genomic_DNA"/>
</dbReference>
<dbReference type="GO" id="GO:0008784">
    <property type="term" value="F:alanine racemase activity"/>
    <property type="evidence" value="ECO:0007669"/>
    <property type="project" value="UniProtKB-EC"/>
</dbReference>
<comment type="cofactor">
    <cofactor evidence="1">
        <name>pyridoxal 5'-phosphate</name>
        <dbReference type="ChEBI" id="CHEBI:597326"/>
    </cofactor>
</comment>
<dbReference type="InterPro" id="IPR029066">
    <property type="entry name" value="PLP-binding_barrel"/>
</dbReference>
<evidence type="ECO:0000256" key="3">
    <source>
        <dbReference type="ARBA" id="ARBA00023235"/>
    </source>
</evidence>
<evidence type="ECO:0000256" key="2">
    <source>
        <dbReference type="ARBA" id="ARBA00022898"/>
    </source>
</evidence>
<gene>
    <name evidence="5" type="ORF">QQM35_00615</name>
</gene>
<dbReference type="InterPro" id="IPR001608">
    <property type="entry name" value="Ala_racemase_N"/>
</dbReference>
<reference evidence="5 6" key="1">
    <citation type="journal article" date="2024" name="Pathogens">
        <title>Staphylococcus hsinchuensis sp. nov., Isolated from Soymilk.</title>
        <authorList>
            <person name="Wang Y.T."/>
            <person name="Lin Y.C."/>
            <person name="Hsieh Y.H."/>
            <person name="Lin Y.T."/>
            <person name="Hamada M."/>
            <person name="Chen C.C."/>
            <person name="Liou J.S."/>
            <person name="Lee A.Y."/>
            <person name="Zhang W.L."/>
            <person name="Chen Y.T."/>
            <person name="Huang C.H."/>
        </authorList>
    </citation>
    <scope>NUCLEOTIDE SEQUENCE [LARGE SCALE GENOMIC DNA]</scope>
    <source>
        <strain evidence="5 6">H164</strain>
    </source>
</reference>
<dbReference type="Pfam" id="PF01168">
    <property type="entry name" value="Ala_racemase_N"/>
    <property type="match status" value="1"/>
</dbReference>